<dbReference type="GO" id="GO:0003700">
    <property type="term" value="F:DNA-binding transcription factor activity"/>
    <property type="evidence" value="ECO:0007669"/>
    <property type="project" value="InterPro"/>
</dbReference>
<dbReference type="InterPro" id="IPR000524">
    <property type="entry name" value="Tscrpt_reg_HTH_GntR"/>
</dbReference>
<keyword evidence="3" id="KW-0804">Transcription</keyword>
<dbReference type="Gene3D" id="1.10.10.10">
    <property type="entry name" value="Winged helix-like DNA-binding domain superfamily/Winged helix DNA-binding domain"/>
    <property type="match status" value="1"/>
</dbReference>
<organism evidence="5 6">
    <name type="scientific">Amycolatopsis coloradensis</name>
    <dbReference type="NCBI Taxonomy" id="76021"/>
    <lineage>
        <taxon>Bacteria</taxon>
        <taxon>Bacillati</taxon>
        <taxon>Actinomycetota</taxon>
        <taxon>Actinomycetes</taxon>
        <taxon>Pseudonocardiales</taxon>
        <taxon>Pseudonocardiaceae</taxon>
        <taxon>Amycolatopsis</taxon>
    </lineage>
</organism>
<proteinExistence type="predicted"/>
<dbReference type="OrthoDB" id="198115at2"/>
<keyword evidence="1" id="KW-0805">Transcription regulation</keyword>
<dbReference type="InterPro" id="IPR050679">
    <property type="entry name" value="Bact_HTH_transcr_reg"/>
</dbReference>
<protein>
    <recommendedName>
        <fullName evidence="4">HTH gntR-type domain-containing protein</fullName>
    </recommendedName>
</protein>
<dbReference type="InterPro" id="IPR036388">
    <property type="entry name" value="WH-like_DNA-bd_sf"/>
</dbReference>
<dbReference type="Proteomes" id="UP000187486">
    <property type="component" value="Unassembled WGS sequence"/>
</dbReference>
<dbReference type="CDD" id="cd07377">
    <property type="entry name" value="WHTH_GntR"/>
    <property type="match status" value="1"/>
</dbReference>
<sequence length="271" mass="29434">MRYGSTVPTVTRVIRDRIESGRYAHGSQLPSTRELADDFNVSGATITKAMQNLAADGLVVSKAKSSRIVHYPEGAAQTERGTTTVVVAIGGLAGTGKSEFGRILARLSGTAMVDKDTTTRAVVEASLEALGQLASDRESDTYLEVIRPAEYRALLMTLQENLECGISVVVSAPFTKELADRAWCDRLQALVTRLGGELHVVWVRCDPDTMRTYIQGRGAARDAYKLANWDAYLDGLDLDMRPEIEHTVIDNSAGAPPLEQQAAELLARIAR</sequence>
<dbReference type="GO" id="GO:0003677">
    <property type="term" value="F:DNA binding"/>
    <property type="evidence" value="ECO:0007669"/>
    <property type="project" value="UniProtKB-KW"/>
</dbReference>
<dbReference type="Pfam" id="PF00392">
    <property type="entry name" value="GntR"/>
    <property type="match status" value="1"/>
</dbReference>
<dbReference type="GO" id="GO:0045892">
    <property type="term" value="P:negative regulation of DNA-templated transcription"/>
    <property type="evidence" value="ECO:0007669"/>
    <property type="project" value="TreeGrafter"/>
</dbReference>
<dbReference type="Pfam" id="PF13671">
    <property type="entry name" value="AAA_33"/>
    <property type="match status" value="1"/>
</dbReference>
<evidence type="ECO:0000256" key="3">
    <source>
        <dbReference type="ARBA" id="ARBA00023163"/>
    </source>
</evidence>
<dbReference type="InterPro" id="IPR027417">
    <property type="entry name" value="P-loop_NTPase"/>
</dbReference>
<feature type="domain" description="HTH gntR-type" evidence="4">
    <location>
        <begin position="4"/>
        <end position="72"/>
    </location>
</feature>
<dbReference type="PANTHER" id="PTHR44846:SF1">
    <property type="entry name" value="MANNOSYL-D-GLYCERATE TRANSPORT_METABOLISM SYSTEM REPRESSOR MNGR-RELATED"/>
    <property type="match status" value="1"/>
</dbReference>
<name>A0A1R0KUC2_9PSEU</name>
<dbReference type="InterPro" id="IPR036390">
    <property type="entry name" value="WH_DNA-bd_sf"/>
</dbReference>
<dbReference type="EMBL" id="MQUQ01000007">
    <property type="protein sequence ID" value="OLZ51685.1"/>
    <property type="molecule type" value="Genomic_DNA"/>
</dbReference>
<dbReference type="SUPFAM" id="SSF52540">
    <property type="entry name" value="P-loop containing nucleoside triphosphate hydrolases"/>
    <property type="match status" value="1"/>
</dbReference>
<keyword evidence="6" id="KW-1185">Reference proteome</keyword>
<evidence type="ECO:0000313" key="5">
    <source>
        <dbReference type="EMBL" id="OLZ51685.1"/>
    </source>
</evidence>
<accession>A0A1R0KUC2</accession>
<dbReference type="Gene3D" id="3.40.50.300">
    <property type="entry name" value="P-loop containing nucleotide triphosphate hydrolases"/>
    <property type="match status" value="1"/>
</dbReference>
<dbReference type="PRINTS" id="PR00035">
    <property type="entry name" value="HTHGNTR"/>
</dbReference>
<dbReference type="SUPFAM" id="SSF46785">
    <property type="entry name" value="Winged helix' DNA-binding domain"/>
    <property type="match status" value="1"/>
</dbReference>
<dbReference type="AlphaFoldDB" id="A0A1R0KUC2"/>
<evidence type="ECO:0000256" key="1">
    <source>
        <dbReference type="ARBA" id="ARBA00023015"/>
    </source>
</evidence>
<comment type="caution">
    <text evidence="5">The sequence shown here is derived from an EMBL/GenBank/DDBJ whole genome shotgun (WGS) entry which is preliminary data.</text>
</comment>
<reference evidence="5 6" key="1">
    <citation type="submission" date="2016-01" db="EMBL/GenBank/DDBJ databases">
        <title>Amycolatopsis coloradensis genome sequencing and assembly.</title>
        <authorList>
            <person name="Mayilraj S."/>
        </authorList>
    </citation>
    <scope>NUCLEOTIDE SEQUENCE [LARGE SCALE GENOMIC DNA]</scope>
    <source>
        <strain evidence="5 6">DSM 44225</strain>
    </source>
</reference>
<dbReference type="PANTHER" id="PTHR44846">
    <property type="entry name" value="MANNOSYL-D-GLYCERATE TRANSPORT/METABOLISM SYSTEM REPRESSOR MNGR-RELATED"/>
    <property type="match status" value="1"/>
</dbReference>
<dbReference type="STRING" id="76021.BS329_15585"/>
<gene>
    <name evidence="5" type="ORF">BS329_15585</name>
</gene>
<dbReference type="PROSITE" id="PS50949">
    <property type="entry name" value="HTH_GNTR"/>
    <property type="match status" value="1"/>
</dbReference>
<evidence type="ECO:0000313" key="6">
    <source>
        <dbReference type="Proteomes" id="UP000187486"/>
    </source>
</evidence>
<dbReference type="SMART" id="SM00345">
    <property type="entry name" value="HTH_GNTR"/>
    <property type="match status" value="1"/>
</dbReference>
<evidence type="ECO:0000256" key="2">
    <source>
        <dbReference type="ARBA" id="ARBA00023125"/>
    </source>
</evidence>
<evidence type="ECO:0000259" key="4">
    <source>
        <dbReference type="PROSITE" id="PS50949"/>
    </source>
</evidence>
<keyword evidence="2" id="KW-0238">DNA-binding</keyword>